<dbReference type="EMBL" id="CAKASE010000044">
    <property type="protein sequence ID" value="CAG9560086.1"/>
    <property type="molecule type" value="Genomic_DNA"/>
</dbReference>
<dbReference type="Proteomes" id="UP000789524">
    <property type="component" value="Unassembled WGS sequence"/>
</dbReference>
<sequence length="93" mass="10873">MENRKNNEEKYDCEGKGMRRRKGTGKGKEKGKAKTREETEAGNEEDVFCLLCGEKYEEPPTESWLQCQSRYGWAHELRSDTERGYFLCINCKP</sequence>
<dbReference type="OrthoDB" id="8194222at2759"/>
<feature type="region of interest" description="Disordered" evidence="1">
    <location>
        <begin position="1"/>
        <end position="39"/>
    </location>
</feature>
<evidence type="ECO:0000313" key="3">
    <source>
        <dbReference type="Proteomes" id="UP000789524"/>
    </source>
</evidence>
<dbReference type="AlphaFoldDB" id="A0A8J2QF77"/>
<reference evidence="2" key="1">
    <citation type="submission" date="2021-09" db="EMBL/GenBank/DDBJ databases">
        <authorList>
            <person name="Martin H S."/>
        </authorList>
    </citation>
    <scope>NUCLEOTIDE SEQUENCE</scope>
</reference>
<accession>A0A8J2QF77</accession>
<organism evidence="2 3">
    <name type="scientific">Danaus chrysippus</name>
    <name type="common">African queen</name>
    <dbReference type="NCBI Taxonomy" id="151541"/>
    <lineage>
        <taxon>Eukaryota</taxon>
        <taxon>Metazoa</taxon>
        <taxon>Ecdysozoa</taxon>
        <taxon>Arthropoda</taxon>
        <taxon>Hexapoda</taxon>
        <taxon>Insecta</taxon>
        <taxon>Pterygota</taxon>
        <taxon>Neoptera</taxon>
        <taxon>Endopterygota</taxon>
        <taxon>Lepidoptera</taxon>
        <taxon>Glossata</taxon>
        <taxon>Ditrysia</taxon>
        <taxon>Papilionoidea</taxon>
        <taxon>Nymphalidae</taxon>
        <taxon>Danainae</taxon>
        <taxon>Danaini</taxon>
        <taxon>Danaina</taxon>
        <taxon>Danaus</taxon>
        <taxon>Anosia</taxon>
    </lineage>
</organism>
<feature type="compositionally biased region" description="Basic and acidic residues" evidence="1">
    <location>
        <begin position="1"/>
        <end position="17"/>
    </location>
</feature>
<evidence type="ECO:0000256" key="1">
    <source>
        <dbReference type="SAM" id="MobiDB-lite"/>
    </source>
</evidence>
<gene>
    <name evidence="2" type="ORF">DCHRY22_LOCUS1811</name>
</gene>
<protein>
    <submittedName>
        <fullName evidence="2">(African queen) hypothetical protein</fullName>
    </submittedName>
</protein>
<feature type="compositionally biased region" description="Basic and acidic residues" evidence="1">
    <location>
        <begin position="26"/>
        <end position="39"/>
    </location>
</feature>
<name>A0A8J2QF77_9NEOP</name>
<comment type="caution">
    <text evidence="2">The sequence shown here is derived from an EMBL/GenBank/DDBJ whole genome shotgun (WGS) entry which is preliminary data.</text>
</comment>
<evidence type="ECO:0000313" key="2">
    <source>
        <dbReference type="EMBL" id="CAG9560086.1"/>
    </source>
</evidence>
<keyword evidence="3" id="KW-1185">Reference proteome</keyword>
<proteinExistence type="predicted"/>